<protein>
    <submittedName>
        <fullName evidence="5">Glycosyltransferase 61 family protein</fullName>
    </submittedName>
</protein>
<reference evidence="5 6" key="1">
    <citation type="submission" date="2024-01" db="EMBL/GenBank/DDBJ databases">
        <title>Mesobacterium rodlantinim sp. nov., isolated from shallow sea hydrothermal systems off Kueishantao Island.</title>
        <authorList>
            <person name="Su Z."/>
            <person name="Tang K."/>
        </authorList>
    </citation>
    <scope>NUCLEOTIDE SEQUENCE [LARGE SCALE GENOMIC DNA]</scope>
    <source>
        <strain evidence="5 6">TK19101</strain>
    </source>
</reference>
<dbReference type="Pfam" id="PF04577">
    <property type="entry name" value="Glyco_transf_61"/>
    <property type="match status" value="1"/>
</dbReference>
<sequence>MDLRRGLLPETDTLPRLPGLAEMLASDTAPGWDGWDWLEPSGADGAGGAALVVLHDALWLPRAGLIVDSAGRPAFASAGQVPPRIRLPGATQTRDGWRVTASGAARVDRAALWMAGGAARNYGHFLFDALPGVCALDDAGILAQVPATAPVLPDWARTVLKMAGVQVRERGEPVLRIGTLVYVTSMNAYLNRCGPLIRPAAARLRGTGAAGRGGAVYLSRRGYSGRILVEEAQIEAALSGRGVDVIRPEKLSPDQQRAQVAGRDVLIGPSGAALANMIFLPRGARVIEIRPEPVQEPWMDLACRALGLMLTVVPGSGPLPRAQVPLAARVQQLPRWALRRYHYAYSADPGQVLAALDAAR</sequence>
<gene>
    <name evidence="5" type="ORF">VK792_10340</name>
</gene>
<keyword evidence="1" id="KW-0328">Glycosyltransferase</keyword>
<dbReference type="RefSeq" id="WP_326297407.1">
    <property type="nucleotide sequence ID" value="NZ_JAYLLH010000012.1"/>
</dbReference>
<organism evidence="5 6">
    <name type="scientific">Mesobacterium hydrothermale</name>
    <dbReference type="NCBI Taxonomy" id="3111907"/>
    <lineage>
        <taxon>Bacteria</taxon>
        <taxon>Pseudomonadati</taxon>
        <taxon>Pseudomonadota</taxon>
        <taxon>Alphaproteobacteria</taxon>
        <taxon>Rhodobacterales</taxon>
        <taxon>Roseobacteraceae</taxon>
        <taxon>Mesobacterium</taxon>
    </lineage>
</organism>
<proteinExistence type="predicted"/>
<name>A0ABU6HIN1_9RHOB</name>
<keyword evidence="3" id="KW-0325">Glycoprotein</keyword>
<evidence type="ECO:0000313" key="6">
    <source>
        <dbReference type="Proteomes" id="UP001348149"/>
    </source>
</evidence>
<dbReference type="PANTHER" id="PTHR20961">
    <property type="entry name" value="GLYCOSYLTRANSFERASE"/>
    <property type="match status" value="1"/>
</dbReference>
<dbReference type="EMBL" id="JAYLLH010000012">
    <property type="protein sequence ID" value="MEC3861684.1"/>
    <property type="molecule type" value="Genomic_DNA"/>
</dbReference>
<dbReference type="InterPro" id="IPR049625">
    <property type="entry name" value="Glyco_transf_61_cat"/>
</dbReference>
<keyword evidence="2" id="KW-0808">Transferase</keyword>
<comment type="caution">
    <text evidence="5">The sequence shown here is derived from an EMBL/GenBank/DDBJ whole genome shotgun (WGS) entry which is preliminary data.</text>
</comment>
<dbReference type="InterPro" id="IPR007657">
    <property type="entry name" value="Glycosyltransferase_61"/>
</dbReference>
<accession>A0ABU6HIN1</accession>
<dbReference type="Proteomes" id="UP001348149">
    <property type="component" value="Unassembled WGS sequence"/>
</dbReference>
<feature type="domain" description="Glycosyltransferase 61 catalytic" evidence="4">
    <location>
        <begin position="122"/>
        <end position="287"/>
    </location>
</feature>
<evidence type="ECO:0000256" key="3">
    <source>
        <dbReference type="ARBA" id="ARBA00023180"/>
    </source>
</evidence>
<evidence type="ECO:0000256" key="1">
    <source>
        <dbReference type="ARBA" id="ARBA00022676"/>
    </source>
</evidence>
<evidence type="ECO:0000259" key="4">
    <source>
        <dbReference type="Pfam" id="PF04577"/>
    </source>
</evidence>
<keyword evidence="6" id="KW-1185">Reference proteome</keyword>
<evidence type="ECO:0000313" key="5">
    <source>
        <dbReference type="EMBL" id="MEC3861684.1"/>
    </source>
</evidence>
<evidence type="ECO:0000256" key="2">
    <source>
        <dbReference type="ARBA" id="ARBA00022679"/>
    </source>
</evidence>